<proteinExistence type="predicted"/>
<dbReference type="InterPro" id="IPR029032">
    <property type="entry name" value="AhpD-like"/>
</dbReference>
<dbReference type="Gene3D" id="1.20.1290.10">
    <property type="entry name" value="AhpD-like"/>
    <property type="match status" value="1"/>
</dbReference>
<accession>A0A0H2LVS3</accession>
<reference evidence="1 2" key="1">
    <citation type="submission" date="2015-03" db="EMBL/GenBank/DDBJ databases">
        <title>Genome sequence of Variovorax paradoxus TBEA6.</title>
        <authorList>
            <person name="Poehlein A."/>
            <person name="Schuldes J."/>
            <person name="Wuebbeler J.H."/>
            <person name="Hiessl S."/>
            <person name="Steinbuechel A."/>
            <person name="Daniel R."/>
        </authorList>
    </citation>
    <scope>NUCLEOTIDE SEQUENCE [LARGE SCALE GENOMIC DNA]</scope>
    <source>
        <strain evidence="1 2">TBEA6</strain>
    </source>
</reference>
<protein>
    <submittedName>
        <fullName evidence="1">Uncharacterized protein</fullName>
    </submittedName>
</protein>
<dbReference type="AlphaFoldDB" id="A0A0H2LVS3"/>
<gene>
    <name evidence="1" type="ORF">VPARA_44970</name>
</gene>
<dbReference type="Proteomes" id="UP000035170">
    <property type="component" value="Unassembled WGS sequence"/>
</dbReference>
<sequence length="192" mass="21180">MPTLAAPSASAPRIPPLEAPFPELIADLLNRMNPPGRTDILALFRVLAINPELAERTLGLGRYLLGRKAAIGLRDREVVITRACARCGAEYEWGVHVAAFGDAAGFSATDRRVMASAAEDVELLAPRDRLLVSMVDQLHDTCHVDDMLWEALSAHWSPPQLIELMMLAGWYHAVSYVCNAARVPLEKWAARW</sequence>
<keyword evidence="2" id="KW-1185">Reference proteome</keyword>
<dbReference type="PANTHER" id="PTHR34846">
    <property type="entry name" value="4-CARBOXYMUCONOLACTONE DECARBOXYLASE FAMILY PROTEIN (AFU_ORTHOLOGUE AFUA_6G11590)"/>
    <property type="match status" value="1"/>
</dbReference>
<name>A0A0H2LVS3_VARPD</name>
<dbReference type="PANTHER" id="PTHR34846:SF5">
    <property type="entry name" value="CARBOXYMUCONOLACTONE DECARBOXYLASE-LIKE DOMAIN-CONTAINING PROTEIN"/>
    <property type="match status" value="1"/>
</dbReference>
<evidence type="ECO:0000313" key="1">
    <source>
        <dbReference type="EMBL" id="KLN54353.1"/>
    </source>
</evidence>
<dbReference type="PATRIC" id="fig|34073.19.peg.4598"/>
<evidence type="ECO:0000313" key="2">
    <source>
        <dbReference type="Proteomes" id="UP000035170"/>
    </source>
</evidence>
<dbReference type="RefSeq" id="WP_047786070.1">
    <property type="nucleotide sequence ID" value="NZ_JZWI01000024.1"/>
</dbReference>
<organism evidence="1 2">
    <name type="scientific">Variovorax paradoxus</name>
    <dbReference type="NCBI Taxonomy" id="34073"/>
    <lineage>
        <taxon>Bacteria</taxon>
        <taxon>Pseudomonadati</taxon>
        <taxon>Pseudomonadota</taxon>
        <taxon>Betaproteobacteria</taxon>
        <taxon>Burkholderiales</taxon>
        <taxon>Comamonadaceae</taxon>
        <taxon>Variovorax</taxon>
    </lineage>
</organism>
<dbReference type="SUPFAM" id="SSF69118">
    <property type="entry name" value="AhpD-like"/>
    <property type="match status" value="1"/>
</dbReference>
<dbReference type="EMBL" id="JZWI01000024">
    <property type="protein sequence ID" value="KLN54353.1"/>
    <property type="molecule type" value="Genomic_DNA"/>
</dbReference>
<comment type="caution">
    <text evidence="1">The sequence shown here is derived from an EMBL/GenBank/DDBJ whole genome shotgun (WGS) entry which is preliminary data.</text>
</comment>